<reference evidence="1 2" key="1">
    <citation type="journal article" date="2018" name="PLoS ONE">
        <title>The draft genome of Kipferlia bialata reveals reductive genome evolution in fornicate parasites.</title>
        <authorList>
            <person name="Tanifuji G."/>
            <person name="Takabayashi S."/>
            <person name="Kume K."/>
            <person name="Takagi M."/>
            <person name="Nakayama T."/>
            <person name="Kamikawa R."/>
            <person name="Inagaki Y."/>
            <person name="Hashimoto T."/>
        </authorList>
    </citation>
    <scope>NUCLEOTIDE SEQUENCE [LARGE SCALE GENOMIC DNA]</scope>
    <source>
        <strain evidence="1">NY0173</strain>
    </source>
</reference>
<feature type="non-terminal residue" evidence="1">
    <location>
        <position position="185"/>
    </location>
</feature>
<dbReference type="Proteomes" id="UP000265618">
    <property type="component" value="Unassembled WGS sequence"/>
</dbReference>
<name>A0A9K3GMY5_9EUKA</name>
<proteinExistence type="predicted"/>
<dbReference type="EMBL" id="BDIP01005412">
    <property type="protein sequence ID" value="GIQ89774.1"/>
    <property type="molecule type" value="Genomic_DNA"/>
</dbReference>
<organism evidence="1 2">
    <name type="scientific">Kipferlia bialata</name>
    <dbReference type="NCBI Taxonomy" id="797122"/>
    <lineage>
        <taxon>Eukaryota</taxon>
        <taxon>Metamonada</taxon>
        <taxon>Carpediemonas-like organisms</taxon>
        <taxon>Kipferlia</taxon>
    </lineage>
</organism>
<keyword evidence="2" id="KW-1185">Reference proteome</keyword>
<accession>A0A9K3GMY5</accession>
<sequence length="185" mass="20413">DKAVIVKSALDTLECLMTERAAARAALSEAVVNCGMMMILKREGIVDCNKEAQRVEALVQGCRDTLEEFRTQLASIAAQEDTLSQTVRAEYAALQSLGESLGQSGGPTNFEEVTRGCKSRANITKTLSQTTQFYESMKTYLFQVKQSLEYTERLLQSDMQTADNMLQSGKYQTVTIATGTQQNTQ</sequence>
<gene>
    <name evidence="1" type="ORF">KIPB_012334</name>
</gene>
<evidence type="ECO:0000313" key="1">
    <source>
        <dbReference type="EMBL" id="GIQ89774.1"/>
    </source>
</evidence>
<evidence type="ECO:0000313" key="2">
    <source>
        <dbReference type="Proteomes" id="UP000265618"/>
    </source>
</evidence>
<protein>
    <submittedName>
        <fullName evidence="1">Uncharacterized protein</fullName>
    </submittedName>
</protein>
<comment type="caution">
    <text evidence="1">The sequence shown here is derived from an EMBL/GenBank/DDBJ whole genome shotgun (WGS) entry which is preliminary data.</text>
</comment>
<dbReference type="AlphaFoldDB" id="A0A9K3GMY5"/>